<proteinExistence type="predicted"/>
<evidence type="ECO:0000256" key="6">
    <source>
        <dbReference type="ARBA" id="ARBA00022741"/>
    </source>
</evidence>
<dbReference type="Pfam" id="PF02518">
    <property type="entry name" value="HATPase_c"/>
    <property type="match status" value="1"/>
</dbReference>
<sequence length="600" mass="68868">MTRWISNIKNQLFKKIITFYSLIAIIFLTCLSCLSIYIINDNKTKEIKNANSRLIDETYYTLTSKYNTSQNILNNLYVNKSYADSVLTFLEIGYPDFYTYSLNSYFKNNISHFARLNAYLEISLLQDRDIDSIILYSIKSEFLYTFNGETESKYYNNDTELFKSYKEELSKYPLTEKAIFKTNCPTDSSTSSTYSYILTIQNPISLRPVGKIIINYDSKSIHNSIFNNSNSINPGHVKILTNNNNVVFDSANEYNQNIDPDIIRYSNHNYRLVDSTYVKSIKNTDADIVILGVIPKKIIQNYVKPTILLILLVTILCIIAIIGLSILFTASYSSRLHNITSAIKKVRNGDLSVRIKTKNKKDELTAISNNFNKMCDDLNDYIEKVYVYQVKQKSAELKSLQAQINPHFLYNTLESIRMRAAVSGAKDVSEMIYILATFFRNSLKTETITTIEKELEHCQLYLKLFQIRYNNKLTVNLNVEESMLSYSIVKLSLQPIVENYIVHGINLDATNNSITINSYFKDKDIYIEIEDNGCGIEESTLNNIKLALEHEVQPTSIGIYNVHERLRIVYGDSYGLKISSQKNVGTKVTIHIPAKKKGDL</sequence>
<gene>
    <name evidence="14" type="ORF">HYG85_20740</name>
</gene>
<dbReference type="GO" id="GO:0005886">
    <property type="term" value="C:plasma membrane"/>
    <property type="evidence" value="ECO:0007669"/>
    <property type="project" value="UniProtKB-SubCell"/>
</dbReference>
<dbReference type="PANTHER" id="PTHR34220:SF11">
    <property type="entry name" value="SENSOR PROTEIN KINASE HPTS"/>
    <property type="match status" value="1"/>
</dbReference>
<evidence type="ECO:0000256" key="9">
    <source>
        <dbReference type="ARBA" id="ARBA00022989"/>
    </source>
</evidence>
<dbReference type="GO" id="GO:0005524">
    <property type="term" value="F:ATP binding"/>
    <property type="evidence" value="ECO:0007669"/>
    <property type="project" value="UniProtKB-KW"/>
</dbReference>
<dbReference type="SMART" id="SM00304">
    <property type="entry name" value="HAMP"/>
    <property type="match status" value="1"/>
</dbReference>
<comment type="subcellular location">
    <subcellularLocation>
        <location evidence="1">Cell membrane</location>
        <topology evidence="1">Multi-pass membrane protein</topology>
    </subcellularLocation>
</comment>
<evidence type="ECO:0000256" key="4">
    <source>
        <dbReference type="ARBA" id="ARBA00022679"/>
    </source>
</evidence>
<dbReference type="CDD" id="cd06225">
    <property type="entry name" value="HAMP"/>
    <property type="match status" value="1"/>
</dbReference>
<dbReference type="Gene3D" id="6.10.340.10">
    <property type="match status" value="1"/>
</dbReference>
<dbReference type="Pfam" id="PF06580">
    <property type="entry name" value="His_kinase"/>
    <property type="match status" value="1"/>
</dbReference>
<dbReference type="InterPro" id="IPR003660">
    <property type="entry name" value="HAMP_dom"/>
</dbReference>
<dbReference type="InterPro" id="IPR010559">
    <property type="entry name" value="Sig_transdc_His_kin_internal"/>
</dbReference>
<dbReference type="PANTHER" id="PTHR34220">
    <property type="entry name" value="SENSOR HISTIDINE KINASE YPDA"/>
    <property type="match status" value="1"/>
</dbReference>
<evidence type="ECO:0000313" key="15">
    <source>
        <dbReference type="Proteomes" id="UP000677305"/>
    </source>
</evidence>
<evidence type="ECO:0000256" key="10">
    <source>
        <dbReference type="ARBA" id="ARBA00023012"/>
    </source>
</evidence>
<keyword evidence="3" id="KW-0597">Phosphoprotein</keyword>
<feature type="domain" description="HAMP" evidence="13">
    <location>
        <begin position="330"/>
        <end position="383"/>
    </location>
</feature>
<keyword evidence="10" id="KW-0902">Two-component regulatory system</keyword>
<evidence type="ECO:0000256" key="2">
    <source>
        <dbReference type="ARBA" id="ARBA00022475"/>
    </source>
</evidence>
<evidence type="ECO:0000256" key="8">
    <source>
        <dbReference type="ARBA" id="ARBA00022840"/>
    </source>
</evidence>
<accession>A0A8J8ME56</accession>
<evidence type="ECO:0000256" key="11">
    <source>
        <dbReference type="ARBA" id="ARBA00023136"/>
    </source>
</evidence>
<keyword evidence="2" id="KW-1003">Cell membrane</keyword>
<feature type="transmembrane region" description="Helical" evidence="12">
    <location>
        <begin position="306"/>
        <end position="328"/>
    </location>
</feature>
<dbReference type="KEGG" id="vgu:HYG85_20740"/>
<keyword evidence="11 12" id="KW-0472">Membrane</keyword>
<dbReference type="SUPFAM" id="SSF158472">
    <property type="entry name" value="HAMP domain-like"/>
    <property type="match status" value="1"/>
</dbReference>
<evidence type="ECO:0000256" key="1">
    <source>
        <dbReference type="ARBA" id="ARBA00004651"/>
    </source>
</evidence>
<dbReference type="Proteomes" id="UP000677305">
    <property type="component" value="Chromosome"/>
</dbReference>
<keyword evidence="4" id="KW-0808">Transferase</keyword>
<organism evidence="14 15">
    <name type="scientific">Vallitalea guaymasensis</name>
    <dbReference type="NCBI Taxonomy" id="1185412"/>
    <lineage>
        <taxon>Bacteria</taxon>
        <taxon>Bacillati</taxon>
        <taxon>Bacillota</taxon>
        <taxon>Clostridia</taxon>
        <taxon>Lachnospirales</taxon>
        <taxon>Vallitaleaceae</taxon>
        <taxon>Vallitalea</taxon>
    </lineage>
</organism>
<dbReference type="EMBL" id="CP058561">
    <property type="protein sequence ID" value="QUH31218.1"/>
    <property type="molecule type" value="Genomic_DNA"/>
</dbReference>
<keyword evidence="5 12" id="KW-0812">Transmembrane</keyword>
<keyword evidence="8" id="KW-0067">ATP-binding</keyword>
<dbReference type="GO" id="GO:0000155">
    <property type="term" value="F:phosphorelay sensor kinase activity"/>
    <property type="evidence" value="ECO:0007669"/>
    <property type="project" value="InterPro"/>
</dbReference>
<keyword evidence="15" id="KW-1185">Reference proteome</keyword>
<keyword evidence="9 12" id="KW-1133">Transmembrane helix</keyword>
<name>A0A8J8ME56_9FIRM</name>
<dbReference type="InterPro" id="IPR036890">
    <property type="entry name" value="HATPase_C_sf"/>
</dbReference>
<evidence type="ECO:0000313" key="14">
    <source>
        <dbReference type="EMBL" id="QUH31218.1"/>
    </source>
</evidence>
<reference evidence="14 15" key="1">
    <citation type="submission" date="2020-07" db="EMBL/GenBank/DDBJ databases">
        <title>Vallitalea guaymasensis genome.</title>
        <authorList>
            <person name="Postec A."/>
        </authorList>
    </citation>
    <scope>NUCLEOTIDE SEQUENCE [LARGE SCALE GENOMIC DNA]</scope>
    <source>
        <strain evidence="14 15">Ra1766G1</strain>
    </source>
</reference>
<dbReference type="InterPro" id="IPR003594">
    <property type="entry name" value="HATPase_dom"/>
</dbReference>
<evidence type="ECO:0000256" key="12">
    <source>
        <dbReference type="SAM" id="Phobius"/>
    </source>
</evidence>
<dbReference type="AlphaFoldDB" id="A0A8J8ME56"/>
<protein>
    <submittedName>
        <fullName evidence="14">Sensor histidine kinase</fullName>
    </submittedName>
</protein>
<keyword evidence="6" id="KW-0547">Nucleotide-binding</keyword>
<evidence type="ECO:0000256" key="3">
    <source>
        <dbReference type="ARBA" id="ARBA00022553"/>
    </source>
</evidence>
<dbReference type="Pfam" id="PF00672">
    <property type="entry name" value="HAMP"/>
    <property type="match status" value="1"/>
</dbReference>
<dbReference type="Gene3D" id="3.30.565.10">
    <property type="entry name" value="Histidine kinase-like ATPase, C-terminal domain"/>
    <property type="match status" value="1"/>
</dbReference>
<feature type="transmembrane region" description="Helical" evidence="12">
    <location>
        <begin position="16"/>
        <end position="39"/>
    </location>
</feature>
<dbReference type="PROSITE" id="PS50885">
    <property type="entry name" value="HAMP"/>
    <property type="match status" value="1"/>
</dbReference>
<evidence type="ECO:0000256" key="5">
    <source>
        <dbReference type="ARBA" id="ARBA00022692"/>
    </source>
</evidence>
<evidence type="ECO:0000259" key="13">
    <source>
        <dbReference type="PROSITE" id="PS50885"/>
    </source>
</evidence>
<evidence type="ECO:0000256" key="7">
    <source>
        <dbReference type="ARBA" id="ARBA00022777"/>
    </source>
</evidence>
<dbReference type="SUPFAM" id="SSF55874">
    <property type="entry name" value="ATPase domain of HSP90 chaperone/DNA topoisomerase II/histidine kinase"/>
    <property type="match status" value="1"/>
</dbReference>
<dbReference type="RefSeq" id="WP_212691285.1">
    <property type="nucleotide sequence ID" value="NZ_CP058561.1"/>
</dbReference>
<dbReference type="InterPro" id="IPR050640">
    <property type="entry name" value="Bact_2-comp_sensor_kinase"/>
</dbReference>
<keyword evidence="7 14" id="KW-0418">Kinase</keyword>